<accession>A0A327KXL5</accession>
<dbReference type="Proteomes" id="UP000249130">
    <property type="component" value="Unassembled WGS sequence"/>
</dbReference>
<evidence type="ECO:0000313" key="3">
    <source>
        <dbReference type="Proteomes" id="UP000249130"/>
    </source>
</evidence>
<dbReference type="EMBL" id="NPEX01000125">
    <property type="protein sequence ID" value="RAI42806.1"/>
    <property type="molecule type" value="Genomic_DNA"/>
</dbReference>
<dbReference type="RefSeq" id="WP_111420320.1">
    <property type="nucleotide sequence ID" value="NZ_NPEX01000125.1"/>
</dbReference>
<reference evidence="2 3" key="1">
    <citation type="submission" date="2017-07" db="EMBL/GenBank/DDBJ databases">
        <title>Draft Genome Sequences of Select Purple Nonsulfur Bacteria.</title>
        <authorList>
            <person name="Lasarre B."/>
            <person name="Mckinlay J.B."/>
        </authorList>
    </citation>
    <scope>NUCLEOTIDE SEQUENCE [LARGE SCALE GENOMIC DNA]</scope>
    <source>
        <strain evidence="2 3">DSM 5909</strain>
    </source>
</reference>
<keyword evidence="3" id="KW-1185">Reference proteome</keyword>
<name>A0A327KXL5_9BRAD</name>
<evidence type="ECO:0000313" key="2">
    <source>
        <dbReference type="EMBL" id="RAI42806.1"/>
    </source>
</evidence>
<evidence type="ECO:0000256" key="1">
    <source>
        <dbReference type="SAM" id="MobiDB-lite"/>
    </source>
</evidence>
<feature type="region of interest" description="Disordered" evidence="1">
    <location>
        <begin position="73"/>
        <end position="93"/>
    </location>
</feature>
<gene>
    <name evidence="2" type="ORF">CH341_17585</name>
</gene>
<sequence>MPLTRSADYPVEAAELMAGFAALAHGHDVHHVLEAALQMAINAFGVLGHGHKMSLDELVEVVEETLPGVLDGVRDKRNRTSQPTDIPVTLGRS</sequence>
<comment type="caution">
    <text evidence="2">The sequence shown here is derived from an EMBL/GenBank/DDBJ whole genome shotgun (WGS) entry which is preliminary data.</text>
</comment>
<proteinExistence type="predicted"/>
<organism evidence="2 3">
    <name type="scientific">Rhodoplanes roseus</name>
    <dbReference type="NCBI Taxonomy" id="29409"/>
    <lineage>
        <taxon>Bacteria</taxon>
        <taxon>Pseudomonadati</taxon>
        <taxon>Pseudomonadota</taxon>
        <taxon>Alphaproteobacteria</taxon>
        <taxon>Hyphomicrobiales</taxon>
        <taxon>Nitrobacteraceae</taxon>
        <taxon>Rhodoplanes</taxon>
    </lineage>
</organism>
<dbReference type="AlphaFoldDB" id="A0A327KXL5"/>
<protein>
    <submittedName>
        <fullName evidence="2">Uncharacterized protein</fullName>
    </submittedName>
</protein>